<dbReference type="InterPro" id="IPR015399">
    <property type="entry name" value="DUF1977_DnaJ-like"/>
</dbReference>
<evidence type="ECO:0000256" key="4">
    <source>
        <dbReference type="ARBA" id="ARBA00022989"/>
    </source>
</evidence>
<keyword evidence="3" id="KW-0256">Endoplasmic reticulum</keyword>
<dbReference type="PANTHER" id="PTHR43908">
    <property type="entry name" value="AT29763P-RELATED"/>
    <property type="match status" value="1"/>
</dbReference>
<dbReference type="GO" id="GO:0071218">
    <property type="term" value="P:cellular response to misfolded protein"/>
    <property type="evidence" value="ECO:0007669"/>
    <property type="project" value="TreeGrafter"/>
</dbReference>
<evidence type="ECO:0000256" key="6">
    <source>
        <dbReference type="SAM" id="MobiDB-lite"/>
    </source>
</evidence>
<dbReference type="AlphaFoldDB" id="W6MKJ5"/>
<protein>
    <recommendedName>
        <fullName evidence="7">J domain-containing protein</fullName>
    </recommendedName>
</protein>
<evidence type="ECO:0000256" key="1">
    <source>
        <dbReference type="ARBA" id="ARBA00004389"/>
    </source>
</evidence>
<dbReference type="Proteomes" id="UP000019384">
    <property type="component" value="Unassembled WGS sequence"/>
</dbReference>
<keyword evidence="5" id="KW-0472">Membrane</keyword>
<dbReference type="HOGENOM" id="CLU_043579_1_0_1"/>
<dbReference type="GO" id="GO:0005789">
    <property type="term" value="C:endoplasmic reticulum membrane"/>
    <property type="evidence" value="ECO:0007669"/>
    <property type="project" value="UniProtKB-SubCell"/>
</dbReference>
<evidence type="ECO:0000256" key="2">
    <source>
        <dbReference type="ARBA" id="ARBA00022692"/>
    </source>
</evidence>
<feature type="region of interest" description="Disordered" evidence="6">
    <location>
        <begin position="82"/>
        <end position="130"/>
    </location>
</feature>
<dbReference type="Pfam" id="PF00226">
    <property type="entry name" value="DnaJ"/>
    <property type="match status" value="1"/>
</dbReference>
<sequence length="345" mass="37811">MAKEYTKEQEDIVKTILSIERTDYYKILQCDKKSTETELKKSYRKLAIKCHPDKNKHPQSAEAFKKLAKAFEVLGDDTKKKIYDQTGSDPDARGGMGGGGGGAGFNPNTAFGGGSPFGAGSPFGGGRPFGGQGMFDDDILNFVFGNGGPFGGSPFGGTPVYTFNFGGGGPRFAQAGDPRMRRRPAQGARGGPGATNRGNGGAPPLDQNLLSQLVQMAPLLLVVVVPFLLNLFSGESSTRLPNFSFEAQPSLNVQRSTPKHNVPYYIAEKDLKSYNGNDKKLNKLDSMIENYYVKDLRTRCSREDAHRNRLIEDSYGFFFTDKKQLEFARNLELPSCSRLQEMNLL</sequence>
<dbReference type="STRING" id="1382522.W6MKJ5"/>
<dbReference type="SUPFAM" id="SSF46565">
    <property type="entry name" value="Chaperone J-domain"/>
    <property type="match status" value="1"/>
</dbReference>
<keyword evidence="2" id="KW-0812">Transmembrane</keyword>
<dbReference type="Gene3D" id="1.10.287.110">
    <property type="entry name" value="DnaJ domain"/>
    <property type="match status" value="1"/>
</dbReference>
<dbReference type="InterPro" id="IPR001623">
    <property type="entry name" value="DnaJ_domain"/>
</dbReference>
<evidence type="ECO:0000256" key="3">
    <source>
        <dbReference type="ARBA" id="ARBA00022824"/>
    </source>
</evidence>
<dbReference type="SMART" id="SM00271">
    <property type="entry name" value="DnaJ"/>
    <property type="match status" value="1"/>
</dbReference>
<reference evidence="8" key="2">
    <citation type="submission" date="2014-02" db="EMBL/GenBank/DDBJ databases">
        <title>Complete DNA sequence of /Kuraishia capsulata/ illustrates novel genomic features among budding yeasts (/Saccharomycotina/).</title>
        <authorList>
            <person name="Morales L."/>
            <person name="Noel B."/>
            <person name="Porcel B."/>
            <person name="Marcet-Houben M."/>
            <person name="Hullo M-F."/>
            <person name="Sacerdot C."/>
            <person name="Tekaia F."/>
            <person name="Leh-Louis V."/>
            <person name="Despons L."/>
            <person name="Khanna V."/>
            <person name="Aury J-M."/>
            <person name="Barbe V."/>
            <person name="Couloux A."/>
            <person name="Labadie K."/>
            <person name="Pelletier E."/>
            <person name="Souciet J-L."/>
            <person name="Boekhout T."/>
            <person name="Gabaldon T."/>
            <person name="Wincker P."/>
            <person name="Dujon B."/>
        </authorList>
    </citation>
    <scope>NUCLEOTIDE SEQUENCE</scope>
    <source>
        <strain evidence="8">CBS 1993</strain>
    </source>
</reference>
<feature type="domain" description="J" evidence="7">
    <location>
        <begin position="23"/>
        <end position="87"/>
    </location>
</feature>
<dbReference type="PROSITE" id="PS50076">
    <property type="entry name" value="DNAJ_2"/>
    <property type="match status" value="1"/>
</dbReference>
<organism evidence="8 9">
    <name type="scientific">Kuraishia capsulata CBS 1993</name>
    <dbReference type="NCBI Taxonomy" id="1382522"/>
    <lineage>
        <taxon>Eukaryota</taxon>
        <taxon>Fungi</taxon>
        <taxon>Dikarya</taxon>
        <taxon>Ascomycota</taxon>
        <taxon>Saccharomycotina</taxon>
        <taxon>Pichiomycetes</taxon>
        <taxon>Pichiales</taxon>
        <taxon>Pichiaceae</taxon>
        <taxon>Kuraishia</taxon>
    </lineage>
</organism>
<gene>
    <name evidence="8" type="ORF">KUCA_T00001209001</name>
</gene>
<dbReference type="CDD" id="cd06257">
    <property type="entry name" value="DnaJ"/>
    <property type="match status" value="1"/>
</dbReference>
<evidence type="ECO:0000313" key="8">
    <source>
        <dbReference type="EMBL" id="CDK25242.1"/>
    </source>
</evidence>
<dbReference type="RefSeq" id="XP_022457254.1">
    <property type="nucleotide sequence ID" value="XM_022605824.1"/>
</dbReference>
<keyword evidence="9" id="KW-1185">Reference proteome</keyword>
<feature type="region of interest" description="Disordered" evidence="6">
    <location>
        <begin position="171"/>
        <end position="203"/>
    </location>
</feature>
<evidence type="ECO:0000259" key="7">
    <source>
        <dbReference type="PROSITE" id="PS50076"/>
    </source>
</evidence>
<evidence type="ECO:0000256" key="5">
    <source>
        <dbReference type="ARBA" id="ARBA00023136"/>
    </source>
</evidence>
<dbReference type="InterPro" id="IPR051100">
    <property type="entry name" value="DnaJ_subfamily_B/C"/>
</dbReference>
<dbReference type="PANTHER" id="PTHR43908:SF3">
    <property type="entry name" value="AT29763P-RELATED"/>
    <property type="match status" value="1"/>
</dbReference>
<dbReference type="GeneID" id="34518642"/>
<feature type="compositionally biased region" description="Gly residues" evidence="6">
    <location>
        <begin position="188"/>
        <end position="201"/>
    </location>
</feature>
<reference evidence="8" key="1">
    <citation type="submission" date="2013-12" db="EMBL/GenBank/DDBJ databases">
        <authorList>
            <person name="Genoscope - CEA"/>
        </authorList>
    </citation>
    <scope>NUCLEOTIDE SEQUENCE</scope>
    <source>
        <strain evidence="8">CBS 1993</strain>
    </source>
</reference>
<evidence type="ECO:0000313" key="9">
    <source>
        <dbReference type="Proteomes" id="UP000019384"/>
    </source>
</evidence>
<dbReference type="EMBL" id="HG793125">
    <property type="protein sequence ID" value="CDK25242.1"/>
    <property type="molecule type" value="Genomic_DNA"/>
</dbReference>
<proteinExistence type="predicted"/>
<dbReference type="Pfam" id="PF09320">
    <property type="entry name" value="DUF1977"/>
    <property type="match status" value="1"/>
</dbReference>
<comment type="subcellular location">
    <subcellularLocation>
        <location evidence="1">Endoplasmic reticulum membrane</location>
        <topology evidence="1">Single-pass membrane protein</topology>
    </subcellularLocation>
</comment>
<feature type="compositionally biased region" description="Gly residues" evidence="6">
    <location>
        <begin position="111"/>
        <end position="130"/>
    </location>
</feature>
<dbReference type="InterPro" id="IPR036869">
    <property type="entry name" value="J_dom_sf"/>
</dbReference>
<name>W6MKJ5_9ASCO</name>
<feature type="compositionally biased region" description="Gly residues" evidence="6">
    <location>
        <begin position="94"/>
        <end position="104"/>
    </location>
</feature>
<dbReference type="GO" id="GO:0030544">
    <property type="term" value="F:Hsp70 protein binding"/>
    <property type="evidence" value="ECO:0007669"/>
    <property type="project" value="TreeGrafter"/>
</dbReference>
<dbReference type="PROSITE" id="PS00636">
    <property type="entry name" value="DNAJ_1"/>
    <property type="match status" value="1"/>
</dbReference>
<dbReference type="PRINTS" id="PR00625">
    <property type="entry name" value="JDOMAIN"/>
</dbReference>
<accession>W6MKJ5</accession>
<dbReference type="InterPro" id="IPR018253">
    <property type="entry name" value="DnaJ_domain_CS"/>
</dbReference>
<dbReference type="OrthoDB" id="1507364at2759"/>
<keyword evidence="4" id="KW-1133">Transmembrane helix</keyword>